<organism evidence="1 2">
    <name type="scientific">Dichomitus squalens</name>
    <dbReference type="NCBI Taxonomy" id="114155"/>
    <lineage>
        <taxon>Eukaryota</taxon>
        <taxon>Fungi</taxon>
        <taxon>Dikarya</taxon>
        <taxon>Basidiomycota</taxon>
        <taxon>Agaricomycotina</taxon>
        <taxon>Agaricomycetes</taxon>
        <taxon>Polyporales</taxon>
        <taxon>Polyporaceae</taxon>
        <taxon>Dichomitus</taxon>
    </lineage>
</organism>
<proteinExistence type="predicted"/>
<gene>
    <name evidence="1" type="ORF">BD310DRAFT_923456</name>
</gene>
<dbReference type="PROSITE" id="PS51257">
    <property type="entry name" value="PROKAR_LIPOPROTEIN"/>
    <property type="match status" value="1"/>
</dbReference>
<protein>
    <submittedName>
        <fullName evidence="1">Uncharacterized protein</fullName>
    </submittedName>
</protein>
<accession>A0A4Q9PZN7</accession>
<sequence length="121" mass="13561">MFDTSHRNMTPEYLDASFTYYIYITQSCPSVLSQRLQYLAYPYRPIVTLSQPFSDPSLLSSLSRWSHPTLSLDSRPFGRGPRPTTCAILSCQGSLGCRPSHSTLLLTRSASRAGRPRLVSD</sequence>
<name>A0A4Q9PZN7_9APHY</name>
<dbReference type="AlphaFoldDB" id="A0A4Q9PZN7"/>
<dbReference type="EMBL" id="ML145107">
    <property type="protein sequence ID" value="TBU60165.1"/>
    <property type="molecule type" value="Genomic_DNA"/>
</dbReference>
<reference evidence="1 2" key="1">
    <citation type="submission" date="2019-01" db="EMBL/GenBank/DDBJ databases">
        <title>Draft genome sequences of three monokaryotic isolates of the white-rot basidiomycete fungus Dichomitus squalens.</title>
        <authorList>
            <consortium name="DOE Joint Genome Institute"/>
            <person name="Lopez S.C."/>
            <person name="Andreopoulos B."/>
            <person name="Pangilinan J."/>
            <person name="Lipzen A."/>
            <person name="Riley R."/>
            <person name="Ahrendt S."/>
            <person name="Ng V."/>
            <person name="Barry K."/>
            <person name="Daum C."/>
            <person name="Grigoriev I.V."/>
            <person name="Hilden K.S."/>
            <person name="Makela M.R."/>
            <person name="de Vries R.P."/>
        </authorList>
    </citation>
    <scope>NUCLEOTIDE SEQUENCE [LARGE SCALE GENOMIC DNA]</scope>
    <source>
        <strain evidence="1 2">CBS 464.89</strain>
    </source>
</reference>
<evidence type="ECO:0000313" key="1">
    <source>
        <dbReference type="EMBL" id="TBU60165.1"/>
    </source>
</evidence>
<dbReference type="Proteomes" id="UP000292082">
    <property type="component" value="Unassembled WGS sequence"/>
</dbReference>
<keyword evidence="2" id="KW-1185">Reference proteome</keyword>
<evidence type="ECO:0000313" key="2">
    <source>
        <dbReference type="Proteomes" id="UP000292082"/>
    </source>
</evidence>